<dbReference type="RefSeq" id="WP_018081125.1">
    <property type="nucleotide sequence ID" value="NZ_AQWM01000004.1"/>
</dbReference>
<name>V4Q207_9CAUL</name>
<feature type="compositionally biased region" description="Basic and acidic residues" evidence="1">
    <location>
        <begin position="212"/>
        <end position="225"/>
    </location>
</feature>
<feature type="compositionally biased region" description="Basic residues" evidence="1">
    <location>
        <begin position="233"/>
        <end position="244"/>
    </location>
</feature>
<evidence type="ECO:0000313" key="3">
    <source>
        <dbReference type="Proteomes" id="UP000017837"/>
    </source>
</evidence>
<evidence type="ECO:0000313" key="2">
    <source>
        <dbReference type="EMBL" id="ESQ94656.1"/>
    </source>
</evidence>
<dbReference type="EMBL" id="AWGB01000001">
    <property type="protein sequence ID" value="ESQ94656.1"/>
    <property type="molecule type" value="Genomic_DNA"/>
</dbReference>
<sequence length="244" mass="27256">MDSSADPATQTKDDATALATRRLTLRAYADHIAHVVEGMDLPESYLEAERAARAVTVADRMVQQLPLTDTDSTTETGVIKPPRQRLRVFADQLIKVIGHIPDPDNFLEGERAGRCVLATDRMLCQLYEAPQTHAGAKTKGHGARDADDEDEYESAYGSDKDWGKTFLAKVDRMTSLHAENCGIWPDGTPCAKGEPEPDYPWDAPDRITLTRCRSEEATQKDKDRWPANPNHQPRQRHHPRHGPP</sequence>
<dbReference type="AlphaFoldDB" id="V4Q207"/>
<dbReference type="Proteomes" id="UP000017837">
    <property type="component" value="Unassembled WGS sequence"/>
</dbReference>
<feature type="region of interest" description="Disordered" evidence="1">
    <location>
        <begin position="183"/>
        <end position="244"/>
    </location>
</feature>
<comment type="caution">
    <text evidence="2">The sequence shown here is derived from an EMBL/GenBank/DDBJ whole genome shotgun (WGS) entry which is preliminary data.</text>
</comment>
<accession>V4Q207</accession>
<dbReference type="STRING" id="1121022.GCA_000376105_01457"/>
<organism evidence="2 3">
    <name type="scientific">Asticcacaulis benevestitus DSM 16100 = ATCC BAA-896</name>
    <dbReference type="NCBI Taxonomy" id="1121022"/>
    <lineage>
        <taxon>Bacteria</taxon>
        <taxon>Pseudomonadati</taxon>
        <taxon>Pseudomonadota</taxon>
        <taxon>Alphaproteobacteria</taxon>
        <taxon>Caulobacterales</taxon>
        <taxon>Caulobacteraceae</taxon>
        <taxon>Asticcacaulis</taxon>
    </lineage>
</organism>
<proteinExistence type="predicted"/>
<feature type="region of interest" description="Disordered" evidence="1">
    <location>
        <begin position="135"/>
        <end position="157"/>
    </location>
</feature>
<gene>
    <name evidence="2" type="ORF">ABENE_00760</name>
</gene>
<dbReference type="PATRIC" id="fig|1121022.4.peg.149"/>
<keyword evidence="3" id="KW-1185">Reference proteome</keyword>
<protein>
    <submittedName>
        <fullName evidence="2">Uncharacterized protein</fullName>
    </submittedName>
</protein>
<evidence type="ECO:0000256" key="1">
    <source>
        <dbReference type="SAM" id="MobiDB-lite"/>
    </source>
</evidence>
<dbReference type="OrthoDB" id="8175at76890"/>
<reference evidence="2 3" key="1">
    <citation type="journal article" date="2014" name="Nature">
        <title>Sequential evolution of bacterial morphology by co-option of a developmental regulator.</title>
        <authorList>
            <person name="Jiang C."/>
            <person name="Brown P.J."/>
            <person name="Ducret A."/>
            <person name="Brun Y.V."/>
        </authorList>
    </citation>
    <scope>NUCLEOTIDE SEQUENCE [LARGE SCALE GENOMIC DNA]</scope>
    <source>
        <strain evidence="2 3">DSM 16100</strain>
    </source>
</reference>